<dbReference type="GeneID" id="101509003"/>
<evidence type="ECO:0000313" key="3">
    <source>
        <dbReference type="Proteomes" id="UP000087171"/>
    </source>
</evidence>
<dbReference type="KEGG" id="cam:101509003"/>
<accession>A0A3Q7YGD2</accession>
<reference evidence="4" key="2">
    <citation type="submission" date="2025-08" db="UniProtKB">
        <authorList>
            <consortium name="RefSeq"/>
        </authorList>
    </citation>
    <scope>IDENTIFICATION</scope>
    <source>
        <tissue evidence="4">Etiolated seedlings</tissue>
    </source>
</reference>
<dbReference type="InterPro" id="IPR036047">
    <property type="entry name" value="F-box-like_dom_sf"/>
</dbReference>
<dbReference type="RefSeq" id="XP_027192035.1">
    <property type="nucleotide sequence ID" value="XM_027336234.1"/>
</dbReference>
<dbReference type="InterPro" id="IPR006527">
    <property type="entry name" value="F-box-assoc_dom_typ1"/>
</dbReference>
<sequence>MEKLVALTNEELKVRNKLHHIHDDLALSILSKLPLKSIKRFECVNKSWSILFENHNFMKMFRNHFLYNNDYDYGDAFILLQELPVTGDPHYVWSFYLLSGESQFHNKIKLDLPFSIDDSRTGIFILGFNSINGIICICRQTPTNLRIVLWNPTTAEFFVIPPSPEECVPHRGCYFEFLGFGYDHIRDDYKVIRHITFHHIINNEEDVSLKDRWVDTVLEVYSVSSNSWRILDIDMPYHQNDDFLLGAGVHINAMCHWWGVTHSFVDECLVSFDLINEALVTTPASLDMYEGCELGHMVRYLVVLNESISLISNYPETTTYYISILGELGVEKSWVKLFMVESIPFIDYPVGVGKKGNICFNKFLDELLWIDLSTHIIDEVGLNGQSSKIGIYKESLFSIRGINN</sequence>
<evidence type="ECO:0000313" key="4">
    <source>
        <dbReference type="RefSeq" id="XP_027192035.1"/>
    </source>
</evidence>
<dbReference type="PaxDb" id="3827-XP_004503397.1"/>
<dbReference type="PANTHER" id="PTHR31672">
    <property type="entry name" value="BNACNNG10540D PROTEIN"/>
    <property type="match status" value="1"/>
</dbReference>
<dbReference type="Pfam" id="PF00646">
    <property type="entry name" value="F-box"/>
    <property type="match status" value="1"/>
</dbReference>
<dbReference type="Proteomes" id="UP000087171">
    <property type="component" value="Chromosome Ca6"/>
</dbReference>
<evidence type="ECO:0000259" key="1">
    <source>
        <dbReference type="Pfam" id="PF00646"/>
    </source>
</evidence>
<feature type="domain" description="F-box" evidence="1">
    <location>
        <begin position="20"/>
        <end position="58"/>
    </location>
</feature>
<dbReference type="NCBIfam" id="TIGR01640">
    <property type="entry name" value="F_box_assoc_1"/>
    <property type="match status" value="1"/>
</dbReference>
<dbReference type="Pfam" id="PF07734">
    <property type="entry name" value="FBA_1"/>
    <property type="match status" value="1"/>
</dbReference>
<reference evidence="3" key="1">
    <citation type="journal article" date="2013" name="Nat. Biotechnol.">
        <title>Draft genome sequence of chickpea (Cicer arietinum) provides a resource for trait improvement.</title>
        <authorList>
            <person name="Varshney R.K."/>
            <person name="Song C."/>
            <person name="Saxena R.K."/>
            <person name="Azam S."/>
            <person name="Yu S."/>
            <person name="Sharpe A.G."/>
            <person name="Cannon S."/>
            <person name="Baek J."/>
            <person name="Rosen B.D."/>
            <person name="Tar'an B."/>
            <person name="Millan T."/>
            <person name="Zhang X."/>
            <person name="Ramsay L.D."/>
            <person name="Iwata A."/>
            <person name="Wang Y."/>
            <person name="Nelson W."/>
            <person name="Farmer A.D."/>
            <person name="Gaur P.M."/>
            <person name="Soderlund C."/>
            <person name="Penmetsa R.V."/>
            <person name="Xu C."/>
            <person name="Bharti A.K."/>
            <person name="He W."/>
            <person name="Winter P."/>
            <person name="Zhao S."/>
            <person name="Hane J.K."/>
            <person name="Carrasquilla-Garcia N."/>
            <person name="Condie J.A."/>
            <person name="Upadhyaya H.D."/>
            <person name="Luo M.C."/>
            <person name="Thudi M."/>
            <person name="Gowda C.L."/>
            <person name="Singh N.P."/>
            <person name="Lichtenzveig J."/>
            <person name="Gali K.K."/>
            <person name="Rubio J."/>
            <person name="Nadarajan N."/>
            <person name="Dolezel J."/>
            <person name="Bansal K.C."/>
            <person name="Xu X."/>
            <person name="Edwards D."/>
            <person name="Zhang G."/>
            <person name="Kahl G."/>
            <person name="Gil J."/>
            <person name="Singh K.B."/>
            <person name="Datta S.K."/>
            <person name="Jackson S.A."/>
            <person name="Wang J."/>
            <person name="Cook D.R."/>
        </authorList>
    </citation>
    <scope>NUCLEOTIDE SEQUENCE [LARGE SCALE GENOMIC DNA]</scope>
    <source>
        <strain evidence="3">cv. CDC Frontier</strain>
    </source>
</reference>
<dbReference type="InterPro" id="IPR017451">
    <property type="entry name" value="F-box-assoc_interact_dom"/>
</dbReference>
<gene>
    <name evidence="4" type="primary">LOC101509003</name>
</gene>
<dbReference type="OrthoDB" id="1867629at2759"/>
<name>A0A3Q7YGD2_CICAR</name>
<feature type="domain" description="F-box associated beta-propeller type 1" evidence="2">
    <location>
        <begin position="105"/>
        <end position="347"/>
    </location>
</feature>
<dbReference type="PANTHER" id="PTHR31672:SF13">
    <property type="entry name" value="F-BOX PROTEIN CPR30-LIKE"/>
    <property type="match status" value="1"/>
</dbReference>
<proteinExistence type="predicted"/>
<dbReference type="SUPFAM" id="SSF81383">
    <property type="entry name" value="F-box domain"/>
    <property type="match status" value="1"/>
</dbReference>
<dbReference type="InterPro" id="IPR001810">
    <property type="entry name" value="F-box_dom"/>
</dbReference>
<organism evidence="3 4">
    <name type="scientific">Cicer arietinum</name>
    <name type="common">Chickpea</name>
    <name type="synonym">Garbanzo</name>
    <dbReference type="NCBI Taxonomy" id="3827"/>
    <lineage>
        <taxon>Eukaryota</taxon>
        <taxon>Viridiplantae</taxon>
        <taxon>Streptophyta</taxon>
        <taxon>Embryophyta</taxon>
        <taxon>Tracheophyta</taxon>
        <taxon>Spermatophyta</taxon>
        <taxon>Magnoliopsida</taxon>
        <taxon>eudicotyledons</taxon>
        <taxon>Gunneridae</taxon>
        <taxon>Pentapetalae</taxon>
        <taxon>rosids</taxon>
        <taxon>fabids</taxon>
        <taxon>Fabales</taxon>
        <taxon>Fabaceae</taxon>
        <taxon>Papilionoideae</taxon>
        <taxon>50 kb inversion clade</taxon>
        <taxon>NPAAA clade</taxon>
        <taxon>Hologalegina</taxon>
        <taxon>IRL clade</taxon>
        <taxon>Cicereae</taxon>
        <taxon>Cicer</taxon>
    </lineage>
</organism>
<dbReference type="AlphaFoldDB" id="A0A3Q7YGD2"/>
<protein>
    <submittedName>
        <fullName evidence="4">F-box protein At1g32420</fullName>
    </submittedName>
</protein>
<dbReference type="InterPro" id="IPR050796">
    <property type="entry name" value="SCF_F-box_component"/>
</dbReference>
<evidence type="ECO:0000259" key="2">
    <source>
        <dbReference type="Pfam" id="PF07734"/>
    </source>
</evidence>
<keyword evidence="3" id="KW-1185">Reference proteome</keyword>